<evidence type="ECO:0000256" key="2">
    <source>
        <dbReference type="ARBA" id="ARBA00022676"/>
    </source>
</evidence>
<keyword evidence="6" id="KW-1185">Reference proteome</keyword>
<sequence length="474" mass="53067">MASMENGNVLHVALFPWLAMGHLIPFFHLSKCLARKGHRVSLISTPRNLQRIPKIPSNLSSLINFICLPLPHVHNLPEQAESSTDIPYNKQQLLKRAFDLLKLPLTNFLESSHVDWIIYDYASHWLPSIAADLGISRAFFSLFNAAVLAFLGPTSLFVNGGGGDLRSSAEDFTVVPPWIPFESNMAYKTYEVTKYVDSSSKNESGTSDTIRFGVTIAGSDVVFVRSSSKLEPEWFNLLDELYQKPIIQVGFLPPELEDTFGETREKWVEIKQWLDKQRVNSVVYVALGSEATLSQDEVNELALGLEKSGLPFFWVLRNSPGSTHNELDKILDGFQERVKDRGVVHVGWAPQVSILSHEAVGGFVTHCGWNSVIEGLGFGRVLILFPMINDQGLNSRLLCEKKLGVEIPRDERDGSFTCDSVAECVRGVMVDDSFESMRAKAKQMRELFGSISQKDCDLKRFVCYLEDNTSVSNN</sequence>
<evidence type="ECO:0000256" key="3">
    <source>
        <dbReference type="ARBA" id="ARBA00022679"/>
    </source>
</evidence>
<evidence type="ECO:0000256" key="1">
    <source>
        <dbReference type="ARBA" id="ARBA00009995"/>
    </source>
</evidence>
<organism evidence="5 6">
    <name type="scientific">Quillaja saponaria</name>
    <name type="common">Soap bark tree</name>
    <dbReference type="NCBI Taxonomy" id="32244"/>
    <lineage>
        <taxon>Eukaryota</taxon>
        <taxon>Viridiplantae</taxon>
        <taxon>Streptophyta</taxon>
        <taxon>Embryophyta</taxon>
        <taxon>Tracheophyta</taxon>
        <taxon>Spermatophyta</taxon>
        <taxon>Magnoliopsida</taxon>
        <taxon>eudicotyledons</taxon>
        <taxon>Gunneridae</taxon>
        <taxon>Pentapetalae</taxon>
        <taxon>rosids</taxon>
        <taxon>fabids</taxon>
        <taxon>Fabales</taxon>
        <taxon>Quillajaceae</taxon>
        <taxon>Quillaja</taxon>
    </lineage>
</organism>
<dbReference type="PANTHER" id="PTHR48049">
    <property type="entry name" value="GLYCOSYLTRANSFERASE"/>
    <property type="match status" value="1"/>
</dbReference>
<evidence type="ECO:0000313" key="5">
    <source>
        <dbReference type="EMBL" id="KAJ7965836.1"/>
    </source>
</evidence>
<dbReference type="Proteomes" id="UP001163823">
    <property type="component" value="Chromosome 6"/>
</dbReference>
<accession>A0AAD7LYR1</accession>
<keyword evidence="4" id="KW-0472">Membrane</keyword>
<dbReference type="Gene3D" id="3.40.50.2000">
    <property type="entry name" value="Glycogen Phosphorylase B"/>
    <property type="match status" value="2"/>
</dbReference>
<comment type="caution">
    <text evidence="5">The sequence shown here is derived from an EMBL/GenBank/DDBJ whole genome shotgun (WGS) entry which is preliminary data.</text>
</comment>
<dbReference type="CDD" id="cd03784">
    <property type="entry name" value="GT1_Gtf-like"/>
    <property type="match status" value="1"/>
</dbReference>
<dbReference type="FunFam" id="3.40.50.2000:FF:000088">
    <property type="entry name" value="Glycosyltransferase"/>
    <property type="match status" value="1"/>
</dbReference>
<dbReference type="InterPro" id="IPR002213">
    <property type="entry name" value="UDP_glucos_trans"/>
</dbReference>
<comment type="similarity">
    <text evidence="1">Belongs to the UDP-glycosyltransferase family.</text>
</comment>
<evidence type="ECO:0000256" key="4">
    <source>
        <dbReference type="SAM" id="Phobius"/>
    </source>
</evidence>
<dbReference type="KEGG" id="qsa:O6P43_015406"/>
<protein>
    <submittedName>
        <fullName evidence="5">UDP-glycosyltransferase</fullName>
    </submittedName>
</protein>
<dbReference type="Pfam" id="PF00201">
    <property type="entry name" value="UDPGT"/>
    <property type="match status" value="1"/>
</dbReference>
<dbReference type="PANTHER" id="PTHR48049:SF138">
    <property type="entry name" value="UDP-GLYCOSYLTRANSFERASE 91C1"/>
    <property type="match status" value="1"/>
</dbReference>
<proteinExistence type="inferred from homology"/>
<feature type="transmembrane region" description="Helical" evidence="4">
    <location>
        <begin position="12"/>
        <end position="29"/>
    </location>
</feature>
<gene>
    <name evidence="5" type="ORF">O6P43_015406</name>
</gene>
<dbReference type="InterPro" id="IPR050481">
    <property type="entry name" value="UDP-glycosyltransf_plant"/>
</dbReference>
<keyword evidence="4" id="KW-1133">Transmembrane helix</keyword>
<keyword evidence="3" id="KW-0808">Transferase</keyword>
<evidence type="ECO:0000313" key="6">
    <source>
        <dbReference type="Proteomes" id="UP001163823"/>
    </source>
</evidence>
<dbReference type="EMBL" id="JARAOO010000006">
    <property type="protein sequence ID" value="KAJ7965836.1"/>
    <property type="molecule type" value="Genomic_DNA"/>
</dbReference>
<keyword evidence="4" id="KW-0812">Transmembrane</keyword>
<dbReference type="SUPFAM" id="SSF53756">
    <property type="entry name" value="UDP-Glycosyltransferase/glycogen phosphorylase"/>
    <property type="match status" value="1"/>
</dbReference>
<reference evidence="5" key="1">
    <citation type="journal article" date="2023" name="Science">
        <title>Elucidation of the pathway for biosynthesis of saponin adjuvants from the soapbark tree.</title>
        <authorList>
            <person name="Reed J."/>
            <person name="Orme A."/>
            <person name="El-Demerdash A."/>
            <person name="Owen C."/>
            <person name="Martin L.B.B."/>
            <person name="Misra R.C."/>
            <person name="Kikuchi S."/>
            <person name="Rejzek M."/>
            <person name="Martin A.C."/>
            <person name="Harkess A."/>
            <person name="Leebens-Mack J."/>
            <person name="Louveau T."/>
            <person name="Stephenson M.J."/>
            <person name="Osbourn A."/>
        </authorList>
    </citation>
    <scope>NUCLEOTIDE SEQUENCE</scope>
    <source>
        <strain evidence="5">S10</strain>
    </source>
</reference>
<keyword evidence="2" id="KW-0328">Glycosyltransferase</keyword>
<name>A0AAD7LYR1_QUISA</name>
<dbReference type="AlphaFoldDB" id="A0AAD7LYR1"/>
<dbReference type="GO" id="GO:0035251">
    <property type="term" value="F:UDP-glucosyltransferase activity"/>
    <property type="evidence" value="ECO:0007669"/>
    <property type="project" value="InterPro"/>
</dbReference>
<dbReference type="FunFam" id="3.40.50.2000:FF:000037">
    <property type="entry name" value="Glycosyltransferase"/>
    <property type="match status" value="1"/>
</dbReference>